<keyword evidence="5" id="KW-0411">Iron-sulfur</keyword>
<dbReference type="SUPFAM" id="SSF50022">
    <property type="entry name" value="ISP domain"/>
    <property type="match status" value="1"/>
</dbReference>
<dbReference type="GO" id="GO:0046872">
    <property type="term" value="F:metal ion binding"/>
    <property type="evidence" value="ECO:0007669"/>
    <property type="project" value="UniProtKB-KW"/>
</dbReference>
<dbReference type="SUPFAM" id="SSF55961">
    <property type="entry name" value="Bet v1-like"/>
    <property type="match status" value="1"/>
</dbReference>
<sequence>MVPYPFSEGNQSWPRHQWYIAAWSREVGSVPLMRKILDQEIVFFRTASGRATAVSGLCPHRQMPLATAQIVDDQLICPYHGAAFDAEGRCARLPFQEHIPGAMNLRSFAVEEKGPFIWVWDGDASTADIGLLPDVSSLGLMNENYSLFGCGLRHVRARSQIVLENLFDHSHITFTHAASLGTRTQAEGPPKSFDITDRAGYLAFRHSSPCRPVTEAMRLLFPAIGSFMRVDYRVELFGVALVNTVGTESVSCDEQGESQATAGRMNFFHGITPETATTTHYFLGGTRDFGQDNDDYTSVLAERNERVVDEDIKLLESIEPYLERTDARSEPNFTTDATAIRVRRRIERLMQEGAGAGHVTAETAPEAF</sequence>
<dbReference type="PANTHER" id="PTHR21266:SF60">
    <property type="entry name" value="3-KETOSTEROID-9-ALPHA-MONOOXYGENASE, OXYGENASE COMPONENT"/>
    <property type="match status" value="1"/>
</dbReference>
<accession>A0A511XG62</accession>
<dbReference type="InterPro" id="IPR036922">
    <property type="entry name" value="Rieske_2Fe-2S_sf"/>
</dbReference>
<dbReference type="GO" id="GO:0051537">
    <property type="term" value="F:2 iron, 2 sulfur cluster binding"/>
    <property type="evidence" value="ECO:0007669"/>
    <property type="project" value="UniProtKB-KW"/>
</dbReference>
<evidence type="ECO:0000313" key="8">
    <source>
        <dbReference type="Proteomes" id="UP000321746"/>
    </source>
</evidence>
<evidence type="ECO:0000256" key="2">
    <source>
        <dbReference type="ARBA" id="ARBA00022723"/>
    </source>
</evidence>
<evidence type="ECO:0000256" key="4">
    <source>
        <dbReference type="ARBA" id="ARBA00023004"/>
    </source>
</evidence>
<dbReference type="Gene3D" id="2.102.10.10">
    <property type="entry name" value="Rieske [2Fe-2S] iron-sulphur domain"/>
    <property type="match status" value="1"/>
</dbReference>
<protein>
    <submittedName>
        <fullName evidence="7">Vanillate monooxygenase</fullName>
    </submittedName>
</protein>
<dbReference type="Gene3D" id="3.90.380.10">
    <property type="entry name" value="Naphthalene 1,2-dioxygenase Alpha Subunit, Chain A, domain 1"/>
    <property type="match status" value="1"/>
</dbReference>
<dbReference type="AlphaFoldDB" id="A0A511XG62"/>
<dbReference type="Pfam" id="PF00355">
    <property type="entry name" value="Rieske"/>
    <property type="match status" value="1"/>
</dbReference>
<keyword evidence="4" id="KW-0408">Iron</keyword>
<keyword evidence="3" id="KW-0560">Oxidoreductase</keyword>
<evidence type="ECO:0000256" key="3">
    <source>
        <dbReference type="ARBA" id="ARBA00023002"/>
    </source>
</evidence>
<organism evidence="7 8">
    <name type="scientific">Acetobacter oeni</name>
    <dbReference type="NCBI Taxonomy" id="304077"/>
    <lineage>
        <taxon>Bacteria</taxon>
        <taxon>Pseudomonadati</taxon>
        <taxon>Pseudomonadota</taxon>
        <taxon>Alphaproteobacteria</taxon>
        <taxon>Acetobacterales</taxon>
        <taxon>Acetobacteraceae</taxon>
        <taxon>Acetobacter</taxon>
    </lineage>
</organism>
<dbReference type="RefSeq" id="WP_311714406.1">
    <property type="nucleotide sequence ID" value="NZ_JACIDL010000004.1"/>
</dbReference>
<feature type="domain" description="Rieske" evidence="6">
    <location>
        <begin position="18"/>
        <end position="119"/>
    </location>
</feature>
<dbReference type="PANTHER" id="PTHR21266">
    <property type="entry name" value="IRON-SULFUR DOMAIN CONTAINING PROTEIN"/>
    <property type="match status" value="1"/>
</dbReference>
<gene>
    <name evidence="7" type="ORF">AOE01nite_01640</name>
</gene>
<dbReference type="InterPro" id="IPR044043">
    <property type="entry name" value="VanA_C_cat"/>
</dbReference>
<dbReference type="InterPro" id="IPR050584">
    <property type="entry name" value="Cholesterol_7-desaturase"/>
</dbReference>
<dbReference type="InterPro" id="IPR017941">
    <property type="entry name" value="Rieske_2Fe-2S"/>
</dbReference>
<keyword evidence="8" id="KW-1185">Reference proteome</keyword>
<dbReference type="Pfam" id="PF19112">
    <property type="entry name" value="VanA_C"/>
    <property type="match status" value="1"/>
</dbReference>
<comment type="caution">
    <text evidence="7">The sequence shown here is derived from an EMBL/GenBank/DDBJ whole genome shotgun (WGS) entry which is preliminary data.</text>
</comment>
<dbReference type="Proteomes" id="UP000321746">
    <property type="component" value="Unassembled WGS sequence"/>
</dbReference>
<name>A0A511XG62_9PROT</name>
<evidence type="ECO:0000313" key="7">
    <source>
        <dbReference type="EMBL" id="GEN61940.1"/>
    </source>
</evidence>
<reference evidence="7 8" key="1">
    <citation type="submission" date="2019-07" db="EMBL/GenBank/DDBJ databases">
        <title>Whole genome shotgun sequence of Acetobacter oeni NBRC 105207.</title>
        <authorList>
            <person name="Hosoyama A."/>
            <person name="Uohara A."/>
            <person name="Ohji S."/>
            <person name="Ichikawa N."/>
        </authorList>
    </citation>
    <scope>NUCLEOTIDE SEQUENCE [LARGE SCALE GENOMIC DNA]</scope>
    <source>
        <strain evidence="7 8">NBRC 105207</strain>
    </source>
</reference>
<dbReference type="PROSITE" id="PS51296">
    <property type="entry name" value="RIESKE"/>
    <property type="match status" value="1"/>
</dbReference>
<evidence type="ECO:0000256" key="5">
    <source>
        <dbReference type="ARBA" id="ARBA00023014"/>
    </source>
</evidence>
<proteinExistence type="predicted"/>
<keyword evidence="1" id="KW-0001">2Fe-2S</keyword>
<dbReference type="EMBL" id="BJYG01000001">
    <property type="protein sequence ID" value="GEN61940.1"/>
    <property type="molecule type" value="Genomic_DNA"/>
</dbReference>
<evidence type="ECO:0000259" key="6">
    <source>
        <dbReference type="PROSITE" id="PS51296"/>
    </source>
</evidence>
<keyword evidence="7" id="KW-0503">Monooxygenase</keyword>
<dbReference type="GO" id="GO:0004497">
    <property type="term" value="F:monooxygenase activity"/>
    <property type="evidence" value="ECO:0007669"/>
    <property type="project" value="UniProtKB-KW"/>
</dbReference>
<evidence type="ECO:0000256" key="1">
    <source>
        <dbReference type="ARBA" id="ARBA00022714"/>
    </source>
</evidence>
<keyword evidence="2" id="KW-0479">Metal-binding</keyword>